<keyword evidence="6" id="KW-0496">Mitochondrion</keyword>
<evidence type="ECO:0000256" key="3">
    <source>
        <dbReference type="ARBA" id="ARBA00004370"/>
    </source>
</evidence>
<evidence type="ECO:0000256" key="2">
    <source>
        <dbReference type="ARBA" id="ARBA00004240"/>
    </source>
</evidence>
<comment type="subcellular location">
    <subcellularLocation>
        <location evidence="2">Endoplasmic reticulum</location>
    </subcellularLocation>
    <subcellularLocation>
        <location evidence="3">Membrane</location>
    </subcellularLocation>
    <subcellularLocation>
        <location evidence="1">Mitochondrion</location>
    </subcellularLocation>
</comment>
<evidence type="ECO:0000259" key="8">
    <source>
        <dbReference type="Pfam" id="PF05057"/>
    </source>
</evidence>
<proteinExistence type="inferred from homology"/>
<dbReference type="Proteomes" id="UP000824998">
    <property type="component" value="Unassembled WGS sequence"/>
</dbReference>
<evidence type="ECO:0000256" key="5">
    <source>
        <dbReference type="ARBA" id="ARBA00022824"/>
    </source>
</evidence>
<dbReference type="InterPro" id="IPR029058">
    <property type="entry name" value="AB_hydrolase_fold"/>
</dbReference>
<dbReference type="EMBL" id="MU251799">
    <property type="protein sequence ID" value="KAG9229223.1"/>
    <property type="molecule type" value="Genomic_DNA"/>
</dbReference>
<reference evidence="9" key="1">
    <citation type="journal article" date="2021" name="IMA Fungus">
        <title>Genomic characterization of three marine fungi, including Emericellopsis atlantica sp. nov. with signatures of a generalist lifestyle and marine biomass degradation.</title>
        <authorList>
            <person name="Hagestad O.C."/>
            <person name="Hou L."/>
            <person name="Andersen J.H."/>
            <person name="Hansen E.H."/>
            <person name="Altermark B."/>
            <person name="Li C."/>
            <person name="Kuhnert E."/>
            <person name="Cox R.J."/>
            <person name="Crous P.W."/>
            <person name="Spatafora J.W."/>
            <person name="Lail K."/>
            <person name="Amirebrahimi M."/>
            <person name="Lipzen A."/>
            <person name="Pangilinan J."/>
            <person name="Andreopoulos W."/>
            <person name="Hayes R.D."/>
            <person name="Ng V."/>
            <person name="Grigoriev I.V."/>
            <person name="Jackson S.A."/>
            <person name="Sutton T.D.S."/>
            <person name="Dobson A.D.W."/>
            <person name="Rama T."/>
        </authorList>
    </citation>
    <scope>NUCLEOTIDE SEQUENCE</scope>
    <source>
        <strain evidence="9">TRa018bII</strain>
    </source>
</reference>
<feature type="domain" description="DUF676" evidence="8">
    <location>
        <begin position="20"/>
        <end position="178"/>
    </location>
</feature>
<evidence type="ECO:0000256" key="1">
    <source>
        <dbReference type="ARBA" id="ARBA00004173"/>
    </source>
</evidence>
<protein>
    <submittedName>
        <fullName evidence="9">Alpha/Beta hydrolase protein</fullName>
    </submittedName>
</protein>
<keyword evidence="9" id="KW-0378">Hydrolase</keyword>
<gene>
    <name evidence="9" type="ORF">BJ875DRAFT_355430</name>
</gene>
<comment type="similarity">
    <text evidence="4">Belongs to the putative lipase ROG1 family.</text>
</comment>
<evidence type="ECO:0000256" key="7">
    <source>
        <dbReference type="ARBA" id="ARBA00023136"/>
    </source>
</evidence>
<dbReference type="PANTHER" id="PTHR48182">
    <property type="entry name" value="PROTEIN SERAC1"/>
    <property type="match status" value="1"/>
</dbReference>
<keyword evidence="10" id="KW-1185">Reference proteome</keyword>
<evidence type="ECO:0000256" key="4">
    <source>
        <dbReference type="ARBA" id="ARBA00007920"/>
    </source>
</evidence>
<keyword evidence="5" id="KW-0256">Endoplasmic reticulum</keyword>
<dbReference type="InterPro" id="IPR052374">
    <property type="entry name" value="SERAC1"/>
</dbReference>
<dbReference type="GO" id="GO:0005783">
    <property type="term" value="C:endoplasmic reticulum"/>
    <property type="evidence" value="ECO:0007669"/>
    <property type="project" value="UniProtKB-SubCell"/>
</dbReference>
<dbReference type="GO" id="GO:0016020">
    <property type="term" value="C:membrane"/>
    <property type="evidence" value="ECO:0007669"/>
    <property type="project" value="UniProtKB-SubCell"/>
</dbReference>
<dbReference type="Gene3D" id="3.40.50.1820">
    <property type="entry name" value="alpha/beta hydrolase"/>
    <property type="match status" value="1"/>
</dbReference>
<dbReference type="SUPFAM" id="SSF53474">
    <property type="entry name" value="alpha/beta-Hydrolases"/>
    <property type="match status" value="1"/>
</dbReference>
<feature type="non-terminal residue" evidence="9">
    <location>
        <position position="280"/>
    </location>
</feature>
<evidence type="ECO:0000313" key="10">
    <source>
        <dbReference type="Proteomes" id="UP000824998"/>
    </source>
</evidence>
<comment type="caution">
    <text evidence="9">The sequence shown here is derived from an EMBL/GenBank/DDBJ whole genome shotgun (WGS) entry which is preliminary data.</text>
</comment>
<feature type="non-terminal residue" evidence="9">
    <location>
        <position position="1"/>
    </location>
</feature>
<evidence type="ECO:0000313" key="9">
    <source>
        <dbReference type="EMBL" id="KAG9229223.1"/>
    </source>
</evidence>
<dbReference type="PANTHER" id="PTHR48182:SF2">
    <property type="entry name" value="PROTEIN SERAC1"/>
    <property type="match status" value="1"/>
</dbReference>
<name>A0A9P7Y893_9HELO</name>
<evidence type="ECO:0000256" key="6">
    <source>
        <dbReference type="ARBA" id="ARBA00023128"/>
    </source>
</evidence>
<dbReference type="InterPro" id="IPR007751">
    <property type="entry name" value="DUF676_lipase-like"/>
</dbReference>
<dbReference type="GO" id="GO:0016787">
    <property type="term" value="F:hydrolase activity"/>
    <property type="evidence" value="ECO:0007669"/>
    <property type="project" value="UniProtKB-KW"/>
</dbReference>
<dbReference type="AlphaFoldDB" id="A0A9P7Y893"/>
<accession>A0A9P7Y893</accession>
<dbReference type="Pfam" id="PF05057">
    <property type="entry name" value="DUF676"/>
    <property type="match status" value="1"/>
</dbReference>
<organism evidence="9 10">
    <name type="scientific">Amylocarpus encephaloides</name>
    <dbReference type="NCBI Taxonomy" id="45428"/>
    <lineage>
        <taxon>Eukaryota</taxon>
        <taxon>Fungi</taxon>
        <taxon>Dikarya</taxon>
        <taxon>Ascomycota</taxon>
        <taxon>Pezizomycotina</taxon>
        <taxon>Leotiomycetes</taxon>
        <taxon>Helotiales</taxon>
        <taxon>Helotiales incertae sedis</taxon>
        <taxon>Amylocarpus</taxon>
    </lineage>
</organism>
<dbReference type="GO" id="GO:0005739">
    <property type="term" value="C:mitochondrion"/>
    <property type="evidence" value="ECO:0007669"/>
    <property type="project" value="UniProtKB-SubCell"/>
</dbReference>
<sequence length="280" mass="30702">TRGIYGIKKCHDPVDAVADIVFVHGLTGNRESTWTDKESGVFWPAHLLKNDIPKTRIMTFGYDADVVHFWAMASQNSIGNHALKLVNSLAQIRERTETEDRPIIFVTHSLGGLVFEDAMLLSKNSAEPQIQSLLSSTAGVCFLGTPHCGASAANWATVLGSIVNVVKTTNTGLLNVLKPDSQVLARIQGDFHSMLRMSSAQGVTQLKITCFFEELPVRGVGEIVPKHSAILPGYNSIPIHANHMDMTKFPDDEDEGYLAVSTEIMRWVRAIQRGPKEPPA</sequence>
<dbReference type="OrthoDB" id="427518at2759"/>
<keyword evidence="7" id="KW-0472">Membrane</keyword>